<evidence type="ECO:0000256" key="5">
    <source>
        <dbReference type="ARBA" id="ARBA00023273"/>
    </source>
</evidence>
<evidence type="ECO:0000256" key="3">
    <source>
        <dbReference type="ARBA" id="ARBA00022737"/>
    </source>
</evidence>
<feature type="domain" description="DM10" evidence="6">
    <location>
        <begin position="79"/>
        <end position="187"/>
    </location>
</feature>
<evidence type="ECO:0000256" key="2">
    <source>
        <dbReference type="ARBA" id="ARBA00022490"/>
    </source>
</evidence>
<keyword evidence="3" id="KW-0677">Repeat</keyword>
<keyword evidence="2" id="KW-0963">Cytoplasm</keyword>
<dbReference type="InterPro" id="IPR006602">
    <property type="entry name" value="DM10_dom"/>
</dbReference>
<dbReference type="GO" id="GO:0005930">
    <property type="term" value="C:axoneme"/>
    <property type="evidence" value="ECO:0007669"/>
    <property type="project" value="UniProtKB-SubCell"/>
</dbReference>
<proteinExistence type="predicted"/>
<dbReference type="AlphaFoldDB" id="A0A4P6D9F9"/>
<dbReference type="GO" id="GO:0005874">
    <property type="term" value="C:microtubule"/>
    <property type="evidence" value="ECO:0007669"/>
    <property type="project" value="TreeGrafter"/>
</dbReference>
<dbReference type="GO" id="GO:0010975">
    <property type="term" value="P:regulation of neuron projection development"/>
    <property type="evidence" value="ECO:0007669"/>
    <property type="project" value="TreeGrafter"/>
</dbReference>
<dbReference type="SMART" id="SM00676">
    <property type="entry name" value="DM10"/>
    <property type="match status" value="1"/>
</dbReference>
<dbReference type="EMBL" id="GHKJ01000586">
    <property type="protein sequence ID" value="MOY45616.1"/>
    <property type="molecule type" value="Transcribed_RNA"/>
</dbReference>
<comment type="subcellular location">
    <subcellularLocation>
        <location evidence="1">Cytoplasm</location>
        <location evidence="1">Cytoskeleton</location>
        <location evidence="1">Cilium axoneme</location>
    </subcellularLocation>
</comment>
<evidence type="ECO:0000256" key="1">
    <source>
        <dbReference type="ARBA" id="ARBA00004430"/>
    </source>
</evidence>
<reference evidence="7" key="1">
    <citation type="submission" date="2019-04" db="EMBL/GenBank/DDBJ databases">
        <title>Analysis of the testis transcriptome of the Chagas disease vector Rhodnius prolixus.</title>
        <authorList>
            <person name="Cesar J."/>
            <person name="Ribeiro J.M."/>
            <person name="Pereira M.H."/>
            <person name="Araujo R.N."/>
            <person name="Gontijo N.F."/>
            <person name="Pessoa G."/>
            <person name="Sant'Anna M.V."/>
            <person name="Sorgine M.H."/>
            <person name="Majerowicz D."/>
            <person name="Carvalho A.B."/>
            <person name="Braz G."/>
            <person name="Mesquita R."/>
            <person name="Lagerblad P.O."/>
            <person name="Koerich L.B."/>
        </authorList>
    </citation>
    <scope>NUCLEOTIDE SEQUENCE</scope>
</reference>
<keyword evidence="4" id="KW-0206">Cytoskeleton</keyword>
<dbReference type="Gene3D" id="2.30.29.170">
    <property type="match status" value="2"/>
</dbReference>
<dbReference type="FunFam" id="2.30.29.170:FF:000004">
    <property type="entry name" value="EF-hand domain containing 2"/>
    <property type="match status" value="1"/>
</dbReference>
<dbReference type="VEuPathDB" id="VectorBase:RPRC002959"/>
<keyword evidence="5" id="KW-0966">Cell projection</keyword>
<feature type="domain" description="DM10" evidence="6">
    <location>
        <begin position="231"/>
        <end position="304"/>
    </location>
</feature>
<dbReference type="PANTHER" id="PTHR12086">
    <property type="entry name" value="EF-HAND DOMAIN C-TERMINAL CONTAINING PROTEIN"/>
    <property type="match status" value="1"/>
</dbReference>
<protein>
    <submittedName>
        <fullName evidence="7">Putative ef-hand domain-containing family member c2-like protein</fullName>
    </submittedName>
</protein>
<dbReference type="PANTHER" id="PTHR12086:SF11">
    <property type="entry name" value="EF-HAND DOMAIN-CONTAINING FAMILY MEMBER C2"/>
    <property type="match status" value="1"/>
</dbReference>
<name>A0A4P6D9F9_RHOPR</name>
<dbReference type="PROSITE" id="PS51336">
    <property type="entry name" value="DM10"/>
    <property type="match status" value="2"/>
</dbReference>
<dbReference type="Pfam" id="PF06565">
    <property type="entry name" value="DM10_dom"/>
    <property type="match status" value="2"/>
</dbReference>
<evidence type="ECO:0000256" key="4">
    <source>
        <dbReference type="ARBA" id="ARBA00023212"/>
    </source>
</evidence>
<dbReference type="InterPro" id="IPR040193">
    <property type="entry name" value="EFHC1/EFHC2/EFHB"/>
</dbReference>
<evidence type="ECO:0000259" key="6">
    <source>
        <dbReference type="PROSITE" id="PS51336"/>
    </source>
</evidence>
<accession>A0A4P6D9F9</accession>
<organism evidence="7">
    <name type="scientific">Rhodnius prolixus</name>
    <name type="common">Triatomid bug</name>
    <dbReference type="NCBI Taxonomy" id="13249"/>
    <lineage>
        <taxon>Eukaryota</taxon>
        <taxon>Metazoa</taxon>
        <taxon>Ecdysozoa</taxon>
        <taxon>Arthropoda</taxon>
        <taxon>Hexapoda</taxon>
        <taxon>Insecta</taxon>
        <taxon>Pterygota</taxon>
        <taxon>Neoptera</taxon>
        <taxon>Paraneoptera</taxon>
        <taxon>Hemiptera</taxon>
        <taxon>Heteroptera</taxon>
        <taxon>Panheteroptera</taxon>
        <taxon>Cimicomorpha</taxon>
        <taxon>Reduviidae</taxon>
        <taxon>Triatominae</taxon>
        <taxon>Rhodnius</taxon>
    </lineage>
</organism>
<evidence type="ECO:0000313" key="7">
    <source>
        <dbReference type="EMBL" id="MOY45616.1"/>
    </source>
</evidence>
<sequence>MRLPKRPFLPGNTINLNTGQTRFHKSHQLDFVVKGVPYITEKCLPGIGGIPLQSSRSDIKPSVYALGEVVKLPPWLVFDKHVLVFDSYYLQKLDDTTSDNYIVHQCKIYFFLEDGTIKVVEQRNPFHDGLSSGCIIHRQRIRYPAEGSEDFYDILDLNIGNDVEFFGKLFRLIDCDEFTRKFLNRLGIFVPDKLPLPEDPLSKNMKEIQTKKIKPLRINKKLTLDEFLCDANRKLTFHAYWDDRDNENGAVHLLLVIYYIVDETIEIKDVTDKNKVVNVLKREKLKRMYNIDMKVLVLLNHLQY</sequence>